<feature type="coiled-coil region" evidence="1">
    <location>
        <begin position="79"/>
        <end position="123"/>
    </location>
</feature>
<dbReference type="EMBL" id="OR420753">
    <property type="protein sequence ID" value="WOZ55780.1"/>
    <property type="molecule type" value="Genomic_DNA"/>
</dbReference>
<keyword evidence="1" id="KW-0175">Coiled coil</keyword>
<evidence type="ECO:0000256" key="2">
    <source>
        <dbReference type="SAM" id="Phobius"/>
    </source>
</evidence>
<gene>
    <name evidence="3" type="ORF">HTVC041P_gp46</name>
</gene>
<evidence type="ECO:0000256" key="1">
    <source>
        <dbReference type="SAM" id="Coils"/>
    </source>
</evidence>
<keyword evidence="2" id="KW-1133">Transmembrane helix</keyword>
<evidence type="ECO:0008006" key="5">
    <source>
        <dbReference type="Google" id="ProtNLM"/>
    </source>
</evidence>
<protein>
    <recommendedName>
        <fullName evidence="5">Fibrinogen-like coiled coil protein</fullName>
    </recommendedName>
</protein>
<evidence type="ECO:0000313" key="4">
    <source>
        <dbReference type="Proteomes" id="UP001301519"/>
    </source>
</evidence>
<feature type="transmembrane region" description="Helical" evidence="2">
    <location>
        <begin position="12"/>
        <end position="31"/>
    </location>
</feature>
<reference evidence="3 4" key="1">
    <citation type="submission" date="2023-08" db="EMBL/GenBank/DDBJ databases">
        <authorList>
            <person name="Du S."/>
            <person name="Wu Z."/>
            <person name="Wu Y."/>
            <person name="Yang M."/>
            <person name="Shao J."/>
            <person name="Liu H."/>
            <person name="Zhao Y."/>
            <person name="Zhang Z."/>
        </authorList>
    </citation>
    <scope>NUCLEOTIDE SEQUENCE [LARGE SCALE GENOMIC DNA]</scope>
</reference>
<evidence type="ECO:0000313" key="3">
    <source>
        <dbReference type="EMBL" id="WOZ55780.1"/>
    </source>
</evidence>
<organism evidence="3 4">
    <name type="scientific">Pelagibacter phage HTVC041P</name>
    <dbReference type="NCBI Taxonomy" id="3072833"/>
    <lineage>
        <taxon>Viruses</taxon>
        <taxon>Duplodnaviria</taxon>
        <taxon>Heunggongvirae</taxon>
        <taxon>Uroviricota</taxon>
        <taxon>Caudoviricetes</taxon>
        <taxon>Autographivirales</taxon>
        <taxon>Autographivirales incertae sedis</taxon>
        <taxon>Aequorvirus</taxon>
        <taxon>Aequorvirus HTVC041P</taxon>
    </lineage>
</organism>
<keyword evidence="4" id="KW-1185">Reference proteome</keyword>
<sequence>MKISDSTAISMPMRNLISIVIAVAIGVWAYFGVIETLNKHSTTLELMSKDLEANSEFRIKYPRGELGQSSGEAELFMLVEHMSGLIEQMEEELKGMRNNKVNIDFLKEQVSKLQTDVEKLIRNGSGH</sequence>
<accession>A0AAX4G2T4</accession>
<proteinExistence type="predicted"/>
<keyword evidence="2" id="KW-0812">Transmembrane</keyword>
<keyword evidence="2" id="KW-0472">Membrane</keyword>
<name>A0AAX4G2T4_9CAUD</name>
<dbReference type="Proteomes" id="UP001301519">
    <property type="component" value="Segment"/>
</dbReference>